<gene>
    <name evidence="4" type="ORF">G7043_30550</name>
</gene>
<organism evidence="4 5">
    <name type="scientific">Lentzea alba</name>
    <dbReference type="NCBI Taxonomy" id="2714351"/>
    <lineage>
        <taxon>Bacteria</taxon>
        <taxon>Bacillati</taxon>
        <taxon>Actinomycetota</taxon>
        <taxon>Actinomycetes</taxon>
        <taxon>Pseudonocardiales</taxon>
        <taxon>Pseudonocardiaceae</taxon>
        <taxon>Lentzea</taxon>
    </lineage>
</organism>
<dbReference type="CDD" id="cd06170">
    <property type="entry name" value="LuxR_C_like"/>
    <property type="match status" value="1"/>
</dbReference>
<dbReference type="InterPro" id="IPR027417">
    <property type="entry name" value="P-loop_NTPase"/>
</dbReference>
<dbReference type="Gene3D" id="1.25.40.10">
    <property type="entry name" value="Tetratricopeptide repeat domain"/>
    <property type="match status" value="1"/>
</dbReference>
<comment type="caution">
    <text evidence="4">The sequence shown here is derived from an EMBL/GenBank/DDBJ whole genome shotgun (WGS) entry which is preliminary data.</text>
</comment>
<dbReference type="Pfam" id="PF00196">
    <property type="entry name" value="GerE"/>
    <property type="match status" value="1"/>
</dbReference>
<keyword evidence="1" id="KW-0547">Nucleotide-binding</keyword>
<dbReference type="AlphaFoldDB" id="A0A7C9RUK4"/>
<dbReference type="GO" id="GO:0006355">
    <property type="term" value="P:regulation of DNA-templated transcription"/>
    <property type="evidence" value="ECO:0007669"/>
    <property type="project" value="InterPro"/>
</dbReference>
<accession>A0A7C9RUK4</accession>
<dbReference type="InterPro" id="IPR016032">
    <property type="entry name" value="Sig_transdc_resp-reg_C-effctor"/>
</dbReference>
<name>A0A7C9RUK4_9PSEU</name>
<dbReference type="Gene3D" id="1.10.10.10">
    <property type="entry name" value="Winged helix-like DNA-binding domain superfamily/Winged helix DNA-binding domain"/>
    <property type="match status" value="1"/>
</dbReference>
<evidence type="ECO:0000256" key="1">
    <source>
        <dbReference type="ARBA" id="ARBA00022741"/>
    </source>
</evidence>
<dbReference type="GO" id="GO:0005524">
    <property type="term" value="F:ATP binding"/>
    <property type="evidence" value="ECO:0007669"/>
    <property type="project" value="UniProtKB-KW"/>
</dbReference>
<evidence type="ECO:0000313" key="4">
    <source>
        <dbReference type="EMBL" id="NGY63270.1"/>
    </source>
</evidence>
<dbReference type="RefSeq" id="WP_166051481.1">
    <property type="nucleotide sequence ID" value="NZ_JAAMPJ010000009.1"/>
</dbReference>
<feature type="domain" description="HTH luxR-type" evidence="3">
    <location>
        <begin position="810"/>
        <end position="875"/>
    </location>
</feature>
<sequence length="876" mass="93460">MLNASGRDTMSQAAPDNLIGRATEVAALVARVRDAASGRPGLVHLVGSLPGIGKSSLLALLRQALGDEATMLVTACAEGGADYDGMRGLFGPGADHLLTTAPDAGTIPRALQCLVGDLATTRPLVVVLDDAQHCDPATARWLGLLARRAAGQPVCVVLAYPFTARAVIESLFAELTGVLDTSQLELGPLSEADMREHVRRCFGVAPHEDFLRVWGEVCAGHPQIVSRWFPRLREEGRLPDAATAALLRAEATAEATALTMAWLAEETDLLRYATAVAVIGSAEPRSVASLCGLPPHVVEPARAMLGHARILDEDGRYRTHALRDAVLGLCTPEELDDLRYRGAQMMWDEGRSCPEIADVIVPIRELSDMCMIVTLRRAAEESPADVAATYLRRAMLAAPACVETRLELANVLTDTDCHAACDMYAEALPHVEDEELLDAALLRYGLAAMRANRSREGFEVLSGLLPQVTDRVPVEATLLTLGLIDRSTAVRAVELARDISPPASLSAPGRRLVGQLARADAHAGERADRALELARSAVPSGACSYSDLFTGQVLHHCGASEEAVAVLNRVPDPGGAAMATRALVRIDCGELVDAVVDAEKAILIADHPRNRAVLAYALVCRGEDDRAEPLLVGLDGQDPLERGVALVARARWLRNRGDREAALTELLHCGREFDDWGVRNPVFVPWWLDAVTLLVELGRSAEALVDRFRSPTWDTARARGYALLAAGLTTGEIDVLERAVTELSAAGARLQQVQALLALGTGLLRRGDDQTARTHFRAAVDLAVRCGDTAAAEAARDALTLAGGRMSAVSATPLQTLTGGQRRVAELVAQGLTNREIAEALFVTVRAVESHLSNAYRKLGVRTRAELAVQVASAAG</sequence>
<dbReference type="InterPro" id="IPR011990">
    <property type="entry name" value="TPR-like_helical_dom_sf"/>
</dbReference>
<keyword evidence="5" id="KW-1185">Reference proteome</keyword>
<dbReference type="InterPro" id="IPR036388">
    <property type="entry name" value="WH-like_DNA-bd_sf"/>
</dbReference>
<reference evidence="4 5" key="1">
    <citation type="submission" date="2020-03" db="EMBL/GenBank/DDBJ databases">
        <title>Isolation and identification of active actinomycetes.</title>
        <authorList>
            <person name="Sun X."/>
        </authorList>
    </citation>
    <scope>NUCLEOTIDE SEQUENCE [LARGE SCALE GENOMIC DNA]</scope>
    <source>
        <strain evidence="4 5">NEAU-D13</strain>
    </source>
</reference>
<keyword evidence="2" id="KW-0067">ATP-binding</keyword>
<dbReference type="GO" id="GO:0003677">
    <property type="term" value="F:DNA binding"/>
    <property type="evidence" value="ECO:0007669"/>
    <property type="project" value="InterPro"/>
</dbReference>
<protein>
    <submittedName>
        <fullName evidence="4">Helix-turn-helix domain-containing protein</fullName>
    </submittedName>
</protein>
<dbReference type="InterPro" id="IPR000792">
    <property type="entry name" value="Tscrpt_reg_LuxR_C"/>
</dbReference>
<dbReference type="PRINTS" id="PR00038">
    <property type="entry name" value="HTHLUXR"/>
</dbReference>
<evidence type="ECO:0000313" key="5">
    <source>
        <dbReference type="Proteomes" id="UP000481360"/>
    </source>
</evidence>
<dbReference type="PANTHER" id="PTHR16305:SF35">
    <property type="entry name" value="TRANSCRIPTIONAL ACTIVATOR DOMAIN"/>
    <property type="match status" value="1"/>
</dbReference>
<dbReference type="EMBL" id="JAAMPJ010000009">
    <property type="protein sequence ID" value="NGY63270.1"/>
    <property type="molecule type" value="Genomic_DNA"/>
</dbReference>
<dbReference type="GO" id="GO:0004016">
    <property type="term" value="F:adenylate cyclase activity"/>
    <property type="evidence" value="ECO:0007669"/>
    <property type="project" value="TreeGrafter"/>
</dbReference>
<dbReference type="InterPro" id="IPR041664">
    <property type="entry name" value="AAA_16"/>
</dbReference>
<evidence type="ECO:0000259" key="3">
    <source>
        <dbReference type="PROSITE" id="PS50043"/>
    </source>
</evidence>
<dbReference type="GO" id="GO:0005737">
    <property type="term" value="C:cytoplasm"/>
    <property type="evidence" value="ECO:0007669"/>
    <property type="project" value="TreeGrafter"/>
</dbReference>
<evidence type="ECO:0000256" key="2">
    <source>
        <dbReference type="ARBA" id="ARBA00022840"/>
    </source>
</evidence>
<dbReference type="SMART" id="SM00421">
    <property type="entry name" value="HTH_LUXR"/>
    <property type="match status" value="1"/>
</dbReference>
<dbReference type="Proteomes" id="UP000481360">
    <property type="component" value="Unassembled WGS sequence"/>
</dbReference>
<dbReference type="SUPFAM" id="SSF46894">
    <property type="entry name" value="C-terminal effector domain of the bipartite response regulators"/>
    <property type="match status" value="1"/>
</dbReference>
<dbReference type="PANTHER" id="PTHR16305">
    <property type="entry name" value="TESTICULAR SOLUBLE ADENYLYL CYCLASE"/>
    <property type="match status" value="1"/>
</dbReference>
<dbReference type="PROSITE" id="PS50043">
    <property type="entry name" value="HTH_LUXR_2"/>
    <property type="match status" value="1"/>
</dbReference>
<proteinExistence type="predicted"/>
<dbReference type="Pfam" id="PF13191">
    <property type="entry name" value="AAA_16"/>
    <property type="match status" value="1"/>
</dbReference>
<dbReference type="SUPFAM" id="SSF52540">
    <property type="entry name" value="P-loop containing nucleoside triphosphate hydrolases"/>
    <property type="match status" value="1"/>
</dbReference>